<name>A0ABR8BPW8_9NOSO</name>
<keyword evidence="3" id="KW-1185">Reference proteome</keyword>
<comment type="caution">
    <text evidence="2">The sequence shown here is derived from an EMBL/GenBank/DDBJ whole genome shotgun (WGS) entry which is preliminary data.</text>
</comment>
<protein>
    <recommendedName>
        <fullName evidence="4">Lipoprotein</fullName>
    </recommendedName>
</protein>
<sequence>MKIQQKQLSKGLKLLIAICVAVSTCFDPSQPLLNKAASILLSIDKMVQLLADTQEPSHKNKQNYQFGSHKR</sequence>
<dbReference type="Proteomes" id="UP000621307">
    <property type="component" value="Unassembled WGS sequence"/>
</dbReference>
<dbReference type="RefSeq" id="WP_190572847.1">
    <property type="nucleotide sequence ID" value="NZ_JACJQL010000121.1"/>
</dbReference>
<organism evidence="2 3">
    <name type="scientific">Nostoc parmelioides FACHB-3921</name>
    <dbReference type="NCBI Taxonomy" id="2692909"/>
    <lineage>
        <taxon>Bacteria</taxon>
        <taxon>Bacillati</taxon>
        <taxon>Cyanobacteriota</taxon>
        <taxon>Cyanophyceae</taxon>
        <taxon>Nostocales</taxon>
        <taxon>Nostocaceae</taxon>
        <taxon>Nostoc</taxon>
    </lineage>
</organism>
<evidence type="ECO:0000256" key="1">
    <source>
        <dbReference type="SAM" id="MobiDB-lite"/>
    </source>
</evidence>
<reference evidence="2 3" key="1">
    <citation type="journal article" date="2020" name="ISME J.">
        <title>Comparative genomics reveals insights into cyanobacterial evolution and habitat adaptation.</title>
        <authorList>
            <person name="Chen M.Y."/>
            <person name="Teng W.K."/>
            <person name="Zhao L."/>
            <person name="Hu C.X."/>
            <person name="Zhou Y.K."/>
            <person name="Han B.P."/>
            <person name="Song L.R."/>
            <person name="Shu W.S."/>
        </authorList>
    </citation>
    <scope>NUCLEOTIDE SEQUENCE [LARGE SCALE GENOMIC DNA]</scope>
    <source>
        <strain evidence="2 3">FACHB-3921</strain>
    </source>
</reference>
<feature type="compositionally biased region" description="Polar residues" evidence="1">
    <location>
        <begin position="62"/>
        <end position="71"/>
    </location>
</feature>
<gene>
    <name evidence="2" type="ORF">H6G14_31605</name>
</gene>
<evidence type="ECO:0000313" key="2">
    <source>
        <dbReference type="EMBL" id="MBD2255729.1"/>
    </source>
</evidence>
<feature type="region of interest" description="Disordered" evidence="1">
    <location>
        <begin position="52"/>
        <end position="71"/>
    </location>
</feature>
<evidence type="ECO:0008006" key="4">
    <source>
        <dbReference type="Google" id="ProtNLM"/>
    </source>
</evidence>
<dbReference type="EMBL" id="JACJQL010000121">
    <property type="protein sequence ID" value="MBD2255729.1"/>
    <property type="molecule type" value="Genomic_DNA"/>
</dbReference>
<accession>A0ABR8BPW8</accession>
<evidence type="ECO:0000313" key="3">
    <source>
        <dbReference type="Proteomes" id="UP000621307"/>
    </source>
</evidence>
<proteinExistence type="predicted"/>